<keyword evidence="3" id="KW-1185">Reference proteome</keyword>
<feature type="compositionally biased region" description="Basic and acidic residues" evidence="1">
    <location>
        <begin position="67"/>
        <end position="77"/>
    </location>
</feature>
<dbReference type="Proteomes" id="UP001159405">
    <property type="component" value="Unassembled WGS sequence"/>
</dbReference>
<evidence type="ECO:0000256" key="1">
    <source>
        <dbReference type="SAM" id="MobiDB-lite"/>
    </source>
</evidence>
<dbReference type="EMBL" id="CALNXK010000412">
    <property type="protein sequence ID" value="CAH3185133.1"/>
    <property type="molecule type" value="Genomic_DNA"/>
</dbReference>
<gene>
    <name evidence="2" type="ORF">PLOB_00032139</name>
</gene>
<evidence type="ECO:0000313" key="2">
    <source>
        <dbReference type="EMBL" id="CAH3185133.1"/>
    </source>
</evidence>
<sequence length="166" mass="19626">MRMEKAVSGIDCQETKLDKALEEIIEKEKAATDARSLQDDNKKTEKAAAAEEYRNQAVERLGKTRKRNAEKQDEKAQTAKKGRRSTSEVVQFLKEKSERESVLRKEDLEFRRKETSQKEDVMKMLAQQQQQQTQLMLFKYPLFYPSKCSFFQCCCYWKFYGEKVLR</sequence>
<reference evidence="2 3" key="1">
    <citation type="submission" date="2022-05" db="EMBL/GenBank/DDBJ databases">
        <authorList>
            <consortium name="Genoscope - CEA"/>
            <person name="William W."/>
        </authorList>
    </citation>
    <scope>NUCLEOTIDE SEQUENCE [LARGE SCALE GENOMIC DNA]</scope>
</reference>
<organism evidence="2 3">
    <name type="scientific">Porites lobata</name>
    <dbReference type="NCBI Taxonomy" id="104759"/>
    <lineage>
        <taxon>Eukaryota</taxon>
        <taxon>Metazoa</taxon>
        <taxon>Cnidaria</taxon>
        <taxon>Anthozoa</taxon>
        <taxon>Hexacorallia</taxon>
        <taxon>Scleractinia</taxon>
        <taxon>Fungiina</taxon>
        <taxon>Poritidae</taxon>
        <taxon>Porites</taxon>
    </lineage>
</organism>
<protein>
    <submittedName>
        <fullName evidence="2">Uncharacterized protein</fullName>
    </submittedName>
</protein>
<feature type="region of interest" description="Disordered" evidence="1">
    <location>
        <begin position="30"/>
        <end position="87"/>
    </location>
</feature>
<accession>A0ABN8S5Z2</accession>
<feature type="compositionally biased region" description="Basic and acidic residues" evidence="1">
    <location>
        <begin position="30"/>
        <end position="54"/>
    </location>
</feature>
<name>A0ABN8S5Z2_9CNID</name>
<proteinExistence type="predicted"/>
<comment type="caution">
    <text evidence="2">The sequence shown here is derived from an EMBL/GenBank/DDBJ whole genome shotgun (WGS) entry which is preliminary data.</text>
</comment>
<evidence type="ECO:0000313" key="3">
    <source>
        <dbReference type="Proteomes" id="UP001159405"/>
    </source>
</evidence>